<gene>
    <name evidence="1" type="ORF">SSLFYP27_00407</name>
</gene>
<dbReference type="InterPro" id="IPR007499">
    <property type="entry name" value="ERF_bacteria_virus"/>
</dbReference>
<evidence type="ECO:0000313" key="1">
    <source>
        <dbReference type="EMBL" id="VYT67466.1"/>
    </source>
</evidence>
<dbReference type="RefSeq" id="WP_070724733.1">
    <property type="nucleotide sequence ID" value="NZ_CACRUO010000008.1"/>
</dbReference>
<sequence length="209" mass="22988">MNKSESITELNKALANFHKEVKQPMKDANNPFFKSKYVPLENVVEAIDDVAPKHGLTYSQYPVTTESGLVGISTVLLHESGEYIEFPPATTKPDKNTPQGVGSALTYMRRYSLSAVFGITSDQDDDGNEASGKNYKNKQAQMASSQTLGTLKKEVINFTNLIKGTKKEAPQNVVEQKFGVKNYNLTENEAVQIINKIQNNAKTIPGGND</sequence>
<reference evidence="1" key="1">
    <citation type="submission" date="2019-11" db="EMBL/GenBank/DDBJ databases">
        <authorList>
            <person name="Feng L."/>
        </authorList>
    </citation>
    <scope>NUCLEOTIDE SEQUENCE</scope>
    <source>
        <strain evidence="1">SsimulansLFYP27</strain>
    </source>
</reference>
<protein>
    <submittedName>
        <fullName evidence="1">ERF superfamily protein</fullName>
    </submittedName>
</protein>
<proteinExistence type="predicted"/>
<dbReference type="AlphaFoldDB" id="A0A6N2YNQ6"/>
<name>A0A6N2YNQ6_STASI</name>
<organism evidence="1">
    <name type="scientific">Staphylococcus simulans</name>
    <dbReference type="NCBI Taxonomy" id="1286"/>
    <lineage>
        <taxon>Bacteria</taxon>
        <taxon>Bacillati</taxon>
        <taxon>Bacillota</taxon>
        <taxon>Bacilli</taxon>
        <taxon>Bacillales</taxon>
        <taxon>Staphylococcaceae</taxon>
        <taxon>Staphylococcus</taxon>
    </lineage>
</organism>
<dbReference type="Pfam" id="PF04404">
    <property type="entry name" value="ERF"/>
    <property type="match status" value="1"/>
</dbReference>
<accession>A0A6N2YNQ6</accession>
<dbReference type="EMBL" id="CACRUO010000008">
    <property type="protein sequence ID" value="VYT67466.1"/>
    <property type="molecule type" value="Genomic_DNA"/>
</dbReference>